<accession>F2WLU5</accession>
<sequence length="480" mass="55402">MFSFLDNREKLVFCCVVGLDKKDEIADSVVRTVVDGGLKKQILPDGTFHGRVIQKKYGRASRDRQYRYGKLHGTLLKYWHHTGAKKVPEIEMKFFEGKKHGLEKRWSVYGKLWSERQWEHGTMIKYKKYFIRSRGCALTLRSSFLRYNLPQTLWNRSVALFLLKFLELSPAIAKEEVRVFQRLSAHSNGREIIFQTFVAFLFGIIKKIPLRYQNKRETTPAFPKRVLEQLDPYLKNMQNVCAFSDCHLEIFPKKLVGFEKGKILKAQKDKILCLCGDIGNPWSKGYVRFLKWCSSSFEFVFVIAGNHEYYGKHSMEDTNKKIGELCGALPNVEFLQNSSFEYGGILFVGATLWTKVPENADEIMNDYSEIPELTAQKVREMHNVSLNFFCKEIGKGQKTVLLSHHCPFKNSETLKCDKEPVASCYGSEVSGIAKENVAAWFWGHTHKAFRRKIGPTLFACNPKGYGSERTGWNAEMNERI</sequence>
<dbReference type="EMBL" id="HQ113105">
    <property type="protein sequence ID" value="AEA07218.1"/>
    <property type="molecule type" value="Genomic_DNA"/>
</dbReference>
<dbReference type="GO" id="GO:0016787">
    <property type="term" value="F:hydrolase activity"/>
    <property type="evidence" value="ECO:0007669"/>
    <property type="project" value="InterPro"/>
</dbReference>
<dbReference type="Proteomes" id="UP000203366">
    <property type="component" value="Segment"/>
</dbReference>
<dbReference type="OrthoDB" id="9817at10239"/>
<keyword evidence="3" id="KW-1185">Reference proteome</keyword>
<evidence type="ECO:0000313" key="2">
    <source>
        <dbReference type="EMBL" id="AEA07218.1"/>
    </source>
</evidence>
<dbReference type="Pfam" id="PF00149">
    <property type="entry name" value="Metallophos"/>
    <property type="match status" value="1"/>
</dbReference>
<evidence type="ECO:0000259" key="1">
    <source>
        <dbReference type="Pfam" id="PF00149"/>
    </source>
</evidence>
<name>F2WLU5_9VIRU</name>
<dbReference type="PANTHER" id="PTHR37844:SF2">
    <property type="entry name" value="SER_THR PROTEIN PHOSPHATASE SUPERFAMILY (AFU_ORTHOLOGUE AFUA_1G14840)"/>
    <property type="match status" value="1"/>
</dbReference>
<gene>
    <name evidence="2" type="ORF">LAU_0368</name>
</gene>
<dbReference type="KEGG" id="vg:10399950"/>
<dbReference type="InterPro" id="IPR029052">
    <property type="entry name" value="Metallo-depent_PP-like"/>
</dbReference>
<dbReference type="GeneID" id="10399950"/>
<dbReference type="InterPro" id="IPR004843">
    <property type="entry name" value="Calcineurin-like_PHP"/>
</dbReference>
<organism evidence="2 3">
    <name type="scientific">Lausannevirus</name>
    <dbReference type="NCBI Taxonomy" id="999883"/>
    <lineage>
        <taxon>Viruses</taxon>
        <taxon>Varidnaviria</taxon>
        <taxon>Bamfordvirae</taxon>
        <taxon>Nucleocytoviricota</taxon>
        <taxon>Megaviricetes</taxon>
        <taxon>Pimascovirales</taxon>
        <taxon>Pimascovirales incertae sedis</taxon>
        <taxon>Marseilleviridae</taxon>
        <taxon>Losannavirus</taxon>
        <taxon>Losannavirus lausannense</taxon>
    </lineage>
</organism>
<protein>
    <submittedName>
        <fullName evidence="2">Putative calcineurin-like phosphoesterase</fullName>
    </submittedName>
</protein>
<dbReference type="SUPFAM" id="SSF56300">
    <property type="entry name" value="Metallo-dependent phosphatases"/>
    <property type="match status" value="1"/>
</dbReference>
<evidence type="ECO:0000313" key="3">
    <source>
        <dbReference type="Proteomes" id="UP000203366"/>
    </source>
</evidence>
<dbReference type="Gene3D" id="3.60.21.10">
    <property type="match status" value="1"/>
</dbReference>
<proteinExistence type="predicted"/>
<reference evidence="2 3" key="1">
    <citation type="journal article" date="2011" name="Environ. Microbiol.">
        <title>Lausannevirus, a giant amoebal virus encoding histone doublets.</title>
        <authorList>
            <person name="Thomas V."/>
            <person name="Bertelli C."/>
            <person name="Collyn F."/>
            <person name="Casson N."/>
            <person name="Telenti A."/>
            <person name="Goesmann A."/>
            <person name="Croxatto A."/>
            <person name="Greub G."/>
        </authorList>
    </citation>
    <scope>NUCLEOTIDE SEQUENCE [LARGE SCALE GENOMIC DNA]</scope>
    <source>
        <strain evidence="2">7715</strain>
    </source>
</reference>
<dbReference type="SUPFAM" id="SSF82185">
    <property type="entry name" value="Histone H3 K4-specific methyltransferase SET7/9 N-terminal domain"/>
    <property type="match status" value="1"/>
</dbReference>
<dbReference type="RefSeq" id="YP_004347330.1">
    <property type="nucleotide sequence ID" value="NC_015326.1"/>
</dbReference>
<dbReference type="PANTHER" id="PTHR37844">
    <property type="entry name" value="SER/THR PROTEIN PHOSPHATASE SUPERFAMILY (AFU_ORTHOLOGUE AFUA_1G14840)"/>
    <property type="match status" value="1"/>
</dbReference>
<feature type="domain" description="Calcineurin-like phosphoesterase" evidence="1">
    <location>
        <begin position="242"/>
        <end position="447"/>
    </location>
</feature>